<evidence type="ECO:0000313" key="6">
    <source>
        <dbReference type="Proteomes" id="UP000031338"/>
    </source>
</evidence>
<dbReference type="SUPFAM" id="SSF46785">
    <property type="entry name" value="Winged helix' DNA-binding domain"/>
    <property type="match status" value="1"/>
</dbReference>
<organism evidence="5 6">
    <name type="scientific">Novosphingobium subterraneum</name>
    <dbReference type="NCBI Taxonomy" id="48936"/>
    <lineage>
        <taxon>Bacteria</taxon>
        <taxon>Pseudomonadati</taxon>
        <taxon>Pseudomonadota</taxon>
        <taxon>Alphaproteobacteria</taxon>
        <taxon>Sphingomonadales</taxon>
        <taxon>Sphingomonadaceae</taxon>
        <taxon>Novosphingobium</taxon>
    </lineage>
</organism>
<dbReference type="EMBL" id="JRVC01000020">
    <property type="protein sequence ID" value="KHS43857.1"/>
    <property type="molecule type" value="Genomic_DNA"/>
</dbReference>
<feature type="domain" description="HTH marR-type" evidence="4">
    <location>
        <begin position="6"/>
        <end position="135"/>
    </location>
</feature>
<dbReference type="Gene3D" id="1.10.10.10">
    <property type="entry name" value="Winged helix-like DNA-binding domain superfamily/Winged helix DNA-binding domain"/>
    <property type="match status" value="1"/>
</dbReference>
<dbReference type="PROSITE" id="PS50995">
    <property type="entry name" value="HTH_MARR_2"/>
    <property type="match status" value="1"/>
</dbReference>
<dbReference type="GO" id="GO:0003700">
    <property type="term" value="F:DNA-binding transcription factor activity"/>
    <property type="evidence" value="ECO:0007669"/>
    <property type="project" value="InterPro"/>
</dbReference>
<keyword evidence="6" id="KW-1185">Reference proteome</keyword>
<dbReference type="PANTHER" id="PTHR42756">
    <property type="entry name" value="TRANSCRIPTIONAL REGULATOR, MARR"/>
    <property type="match status" value="1"/>
</dbReference>
<dbReference type="GO" id="GO:0003677">
    <property type="term" value="F:DNA binding"/>
    <property type="evidence" value="ECO:0007669"/>
    <property type="project" value="UniProtKB-KW"/>
</dbReference>
<dbReference type="Proteomes" id="UP000031338">
    <property type="component" value="Unassembled WGS sequence"/>
</dbReference>
<protein>
    <submittedName>
        <fullName evidence="5">MarR family transcriptional regulator</fullName>
    </submittedName>
</protein>
<dbReference type="PATRIC" id="fig|48936.3.peg.3505"/>
<gene>
    <name evidence="5" type="ORF">NJ75_03477</name>
</gene>
<dbReference type="InterPro" id="IPR036388">
    <property type="entry name" value="WH-like_DNA-bd_sf"/>
</dbReference>
<dbReference type="RefSeq" id="WP_052242602.1">
    <property type="nucleotide sequence ID" value="NZ_JRVC01000020.1"/>
</dbReference>
<keyword evidence="1" id="KW-0805">Transcription regulation</keyword>
<dbReference type="PANTHER" id="PTHR42756:SF1">
    <property type="entry name" value="TRANSCRIPTIONAL REPRESSOR OF EMRAB OPERON"/>
    <property type="match status" value="1"/>
</dbReference>
<dbReference type="InterPro" id="IPR000835">
    <property type="entry name" value="HTH_MarR-typ"/>
</dbReference>
<keyword evidence="2" id="KW-0238">DNA-binding</keyword>
<dbReference type="InterPro" id="IPR036390">
    <property type="entry name" value="WH_DNA-bd_sf"/>
</dbReference>
<accession>A0A0B9A3E5</accession>
<evidence type="ECO:0000313" key="5">
    <source>
        <dbReference type="EMBL" id="KHS43857.1"/>
    </source>
</evidence>
<keyword evidence="3" id="KW-0804">Transcription</keyword>
<dbReference type="SMART" id="SM00347">
    <property type="entry name" value="HTH_MARR"/>
    <property type="match status" value="1"/>
</dbReference>
<comment type="caution">
    <text evidence="5">The sequence shown here is derived from an EMBL/GenBank/DDBJ whole genome shotgun (WGS) entry which is preliminary data.</text>
</comment>
<dbReference type="AlphaFoldDB" id="A0A0B9A3E5"/>
<evidence type="ECO:0000259" key="4">
    <source>
        <dbReference type="PROSITE" id="PS50995"/>
    </source>
</evidence>
<dbReference type="STRING" id="48936.NJ75_03477"/>
<evidence type="ECO:0000256" key="1">
    <source>
        <dbReference type="ARBA" id="ARBA00023015"/>
    </source>
</evidence>
<name>A0A0B9A3E5_9SPHN</name>
<proteinExistence type="predicted"/>
<reference evidence="5 6" key="1">
    <citation type="submission" date="2014-10" db="EMBL/GenBank/DDBJ databases">
        <title>Draft genome sequence of Novosphingobium subterraneum DSM 12447.</title>
        <authorList>
            <person name="Gan H.M."/>
            <person name="Gan H.Y."/>
            <person name="Savka M.A."/>
        </authorList>
    </citation>
    <scope>NUCLEOTIDE SEQUENCE [LARGE SCALE GENOMIC DNA]</scope>
    <source>
        <strain evidence="5 6">DSM 12447</strain>
    </source>
</reference>
<sequence>MKHPLDPMLGFHLVRTANLALRAVNASYGDLGLRHPDAAVLLVIEANPGITQSAIGKMLKIQRSNIATMVSRLVDRGLLERRPGKGKTIGMFLSSQGQSVMPRIHAASHEGEALLTDAIGEDAYRAVLETLRKIR</sequence>
<evidence type="ECO:0000256" key="3">
    <source>
        <dbReference type="ARBA" id="ARBA00023163"/>
    </source>
</evidence>
<dbReference type="Pfam" id="PF12802">
    <property type="entry name" value="MarR_2"/>
    <property type="match status" value="1"/>
</dbReference>
<evidence type="ECO:0000256" key="2">
    <source>
        <dbReference type="ARBA" id="ARBA00023125"/>
    </source>
</evidence>